<comment type="similarity">
    <text evidence="3 11">Belongs to the polyadenylate-binding protein type-1 family.</text>
</comment>
<proteinExistence type="inferred from homology"/>
<organism evidence="14 15">
    <name type="scientific">Ensete ventricosum</name>
    <name type="common">Abyssinian banana</name>
    <name type="synonym">Musa ensete</name>
    <dbReference type="NCBI Taxonomy" id="4639"/>
    <lineage>
        <taxon>Eukaryota</taxon>
        <taxon>Viridiplantae</taxon>
        <taxon>Streptophyta</taxon>
        <taxon>Embryophyta</taxon>
        <taxon>Tracheophyta</taxon>
        <taxon>Spermatophyta</taxon>
        <taxon>Magnoliopsida</taxon>
        <taxon>Liliopsida</taxon>
        <taxon>Zingiberales</taxon>
        <taxon>Musaceae</taxon>
        <taxon>Ensete</taxon>
    </lineage>
</organism>
<name>A0AAV8RQQ3_ENSVE</name>
<keyword evidence="7 10" id="KW-0694">RNA-binding</keyword>
<dbReference type="PROSITE" id="PS50102">
    <property type="entry name" value="RRM"/>
    <property type="match status" value="4"/>
</dbReference>
<feature type="domain" description="RRM" evidence="12">
    <location>
        <begin position="311"/>
        <end position="388"/>
    </location>
</feature>
<evidence type="ECO:0000313" key="15">
    <source>
        <dbReference type="Proteomes" id="UP001222027"/>
    </source>
</evidence>
<dbReference type="InterPro" id="IPR003954">
    <property type="entry name" value="RRM_euk-type"/>
</dbReference>
<dbReference type="PROSITE" id="PS51309">
    <property type="entry name" value="PABC"/>
    <property type="match status" value="1"/>
</dbReference>
<evidence type="ECO:0000256" key="4">
    <source>
        <dbReference type="ARBA" id="ARBA00022490"/>
    </source>
</evidence>
<dbReference type="FunFam" id="1.10.1900.10:FF:000003">
    <property type="entry name" value="Polyadenylate-binding protein"/>
    <property type="match status" value="1"/>
</dbReference>
<dbReference type="InterPro" id="IPR002004">
    <property type="entry name" value="PABP_HYD_C"/>
</dbReference>
<dbReference type="SUPFAM" id="SSF54928">
    <property type="entry name" value="RNA-binding domain, RBD"/>
    <property type="match status" value="3"/>
</dbReference>
<dbReference type="GO" id="GO:0005634">
    <property type="term" value="C:nucleus"/>
    <property type="evidence" value="ECO:0007669"/>
    <property type="project" value="UniProtKB-SubCell"/>
</dbReference>
<dbReference type="FunFam" id="3.30.70.330:FF:000003">
    <property type="entry name" value="Polyadenylate-binding protein"/>
    <property type="match status" value="1"/>
</dbReference>
<evidence type="ECO:0000256" key="3">
    <source>
        <dbReference type="ARBA" id="ARBA00008557"/>
    </source>
</evidence>
<dbReference type="GO" id="GO:0005737">
    <property type="term" value="C:cytoplasm"/>
    <property type="evidence" value="ECO:0007669"/>
    <property type="project" value="UniProtKB-SubCell"/>
</dbReference>
<keyword evidence="8" id="KW-0539">Nucleus</keyword>
<dbReference type="EMBL" id="JAQQAF010000002">
    <property type="protein sequence ID" value="KAJ8504165.1"/>
    <property type="molecule type" value="Genomic_DNA"/>
</dbReference>
<keyword evidence="5" id="KW-0677">Repeat</keyword>
<evidence type="ECO:0000256" key="5">
    <source>
        <dbReference type="ARBA" id="ARBA00022737"/>
    </source>
</evidence>
<evidence type="ECO:0000256" key="9">
    <source>
        <dbReference type="ARBA" id="ARBA00054110"/>
    </source>
</evidence>
<comment type="subcellular location">
    <subcellularLocation>
        <location evidence="2 11">Cytoplasm</location>
    </subcellularLocation>
    <subcellularLocation>
        <location evidence="1">Nucleus</location>
    </subcellularLocation>
</comment>
<comment type="function">
    <text evidence="9">Binds the poly(A) tail of mRNA. Appears to be an important mediator of the multiple roles of the poly(A) tail in mRNA biogenesis, stability and translation.</text>
</comment>
<evidence type="ECO:0000256" key="6">
    <source>
        <dbReference type="ARBA" id="ARBA00022845"/>
    </source>
</evidence>
<feature type="domain" description="PABC" evidence="13">
    <location>
        <begin position="562"/>
        <end position="639"/>
    </location>
</feature>
<dbReference type="SMART" id="SM00360">
    <property type="entry name" value="RRM"/>
    <property type="match status" value="4"/>
</dbReference>
<comment type="caution">
    <text evidence="14">The sequence shown here is derived from an EMBL/GenBank/DDBJ whole genome shotgun (WGS) entry which is preliminary data.</text>
</comment>
<protein>
    <recommendedName>
        <fullName evidence="11">Polyadenylate-binding protein</fullName>
        <shortName evidence="11">PABP</shortName>
    </recommendedName>
</protein>
<dbReference type="InterPro" id="IPR045305">
    <property type="entry name" value="RRM2_I_PABPs"/>
</dbReference>
<dbReference type="GO" id="GO:0006417">
    <property type="term" value="P:regulation of translation"/>
    <property type="evidence" value="ECO:0007669"/>
    <property type="project" value="UniProtKB-KW"/>
</dbReference>
<dbReference type="SMART" id="SM00361">
    <property type="entry name" value="RRM_1"/>
    <property type="match status" value="4"/>
</dbReference>
<dbReference type="Gene3D" id="3.30.70.330">
    <property type="match status" value="4"/>
</dbReference>
<feature type="domain" description="RRM" evidence="12">
    <location>
        <begin position="117"/>
        <end position="194"/>
    </location>
</feature>
<feature type="domain" description="RRM" evidence="12">
    <location>
        <begin position="29"/>
        <end position="107"/>
    </location>
</feature>
<dbReference type="GO" id="GO:0003729">
    <property type="term" value="F:mRNA binding"/>
    <property type="evidence" value="ECO:0007669"/>
    <property type="project" value="TreeGrafter"/>
</dbReference>
<dbReference type="Gene3D" id="1.10.1900.10">
    <property type="entry name" value="c-terminal domain of poly(a) binding protein"/>
    <property type="match status" value="1"/>
</dbReference>
<dbReference type="InterPro" id="IPR012677">
    <property type="entry name" value="Nucleotide-bd_a/b_plait_sf"/>
</dbReference>
<dbReference type="FunFam" id="3.30.70.330:FF:000651">
    <property type="entry name" value="Poly(A) binding protein cytoplasmic 1 like"/>
    <property type="match status" value="1"/>
</dbReference>
<dbReference type="AlphaFoldDB" id="A0AAV8RQQ3"/>
<dbReference type="InterPro" id="IPR035979">
    <property type="entry name" value="RBD_domain_sf"/>
</dbReference>
<keyword evidence="4 11" id="KW-0963">Cytoplasm</keyword>
<evidence type="ECO:0000256" key="10">
    <source>
        <dbReference type="PROSITE-ProRule" id="PRU00176"/>
    </source>
</evidence>
<dbReference type="CDD" id="cd12380">
    <property type="entry name" value="RRM3_I_PABPs"/>
    <property type="match status" value="1"/>
</dbReference>
<dbReference type="Pfam" id="PF00076">
    <property type="entry name" value="RRM_1"/>
    <property type="match status" value="4"/>
</dbReference>
<evidence type="ECO:0000256" key="2">
    <source>
        <dbReference type="ARBA" id="ARBA00004496"/>
    </source>
</evidence>
<dbReference type="NCBIfam" id="TIGR01628">
    <property type="entry name" value="PABP-1234"/>
    <property type="match status" value="1"/>
</dbReference>
<gene>
    <name evidence="14" type="ORF">OPV22_005051</name>
</gene>
<dbReference type="Proteomes" id="UP001222027">
    <property type="component" value="Unassembled WGS sequence"/>
</dbReference>
<evidence type="ECO:0000256" key="8">
    <source>
        <dbReference type="ARBA" id="ARBA00023242"/>
    </source>
</evidence>
<dbReference type="CDD" id="cd12379">
    <property type="entry name" value="RRM2_I_PABPs"/>
    <property type="match status" value="1"/>
</dbReference>
<evidence type="ECO:0000256" key="1">
    <source>
        <dbReference type="ARBA" id="ARBA00004123"/>
    </source>
</evidence>
<dbReference type="PANTHER" id="PTHR48025:SF1">
    <property type="entry name" value="RRM DOMAIN-CONTAINING PROTEIN"/>
    <property type="match status" value="1"/>
</dbReference>
<evidence type="ECO:0000313" key="14">
    <source>
        <dbReference type="EMBL" id="KAJ8504165.1"/>
    </source>
</evidence>
<dbReference type="InterPro" id="IPR000504">
    <property type="entry name" value="RRM_dom"/>
</dbReference>
<dbReference type="SUPFAM" id="SSF63570">
    <property type="entry name" value="PABC (PABP) domain"/>
    <property type="match status" value="1"/>
</dbReference>
<sequence length="648" mass="71582">MANISAPPSQLPPLQISSTQAQGGAFGRASLYVGDLDLAVNEGQLYDLFSQIAPVTSVRVCRDQTRNASLGYAYVNFHSLQDATRARDVLNFTALNGKLIRIMFSNRDPSTRKNGVGNVFIKNLDKTIDNKSLHDIFVSFGTVLSCKVATSITGRSKGYGFVQFENEESAERAIRQLNGMLINDKPVHVGHFVRRQERHQPDGPPKFTNVYIKNLPEAYTDEDLKSYFGICGNITSGVVMKDVNGKSRGFGFVNFEMSDAAAAAVEKFNGTTLFDKVLYVGKAQKKSEREAELRAKYEQERNGRLEKLQGLSLYLKNLDDSINDEKLSELFSPFGTVTSCRVMFDTHGQSKGSGFVAFSSLDEANRAINGMNGKMVGKKPLYVGMFQRKEERRAMLQAHFARLNSPGALAPAMPTMPGYQPVPSRLAPQQFYFGQGVSSLIPSQPAGYGYQQQLIPGIRPGVVPNYMMPYSPQRQGQLGQRTGSRRGGTPQLMQQQQIIQQNPNQGFRYMQNTRNGVDPMMSPQGLMGSMMPMPLDASGIHITSVDAVQPSPIPIMTLASALASESPERQRLSSRNFVLKMLGEQLYPLVEQIEREQAGKVTGMLLEMDQTEVLHLIESPDALKKKVAEAMEVLRLAHATPNALDQID</sequence>
<evidence type="ECO:0000256" key="7">
    <source>
        <dbReference type="ARBA" id="ARBA00022884"/>
    </source>
</evidence>
<keyword evidence="15" id="KW-1185">Reference proteome</keyword>
<accession>A0AAV8RQQ3</accession>
<evidence type="ECO:0000256" key="11">
    <source>
        <dbReference type="RuleBase" id="RU362004"/>
    </source>
</evidence>
<dbReference type="Pfam" id="PF00658">
    <property type="entry name" value="MLLE"/>
    <property type="match status" value="1"/>
</dbReference>
<evidence type="ECO:0000259" key="13">
    <source>
        <dbReference type="PROSITE" id="PS51309"/>
    </source>
</evidence>
<dbReference type="InterPro" id="IPR036053">
    <property type="entry name" value="PABP-dom"/>
</dbReference>
<keyword evidence="6" id="KW-0810">Translation regulation</keyword>
<feature type="domain" description="RRM" evidence="12">
    <location>
        <begin position="208"/>
        <end position="285"/>
    </location>
</feature>
<reference evidence="14 15" key="1">
    <citation type="submission" date="2022-12" db="EMBL/GenBank/DDBJ databases">
        <title>Chromosome-scale assembly of the Ensete ventricosum genome.</title>
        <authorList>
            <person name="Dussert Y."/>
            <person name="Stocks J."/>
            <person name="Wendawek A."/>
            <person name="Woldeyes F."/>
            <person name="Nichols R.A."/>
            <person name="Borrell J.S."/>
        </authorList>
    </citation>
    <scope>NUCLEOTIDE SEQUENCE [LARGE SCALE GENOMIC DNA]</scope>
    <source>
        <strain evidence="15">cv. Maze</strain>
        <tissue evidence="14">Seeds</tissue>
    </source>
</reference>
<dbReference type="SMART" id="SM00517">
    <property type="entry name" value="PolyA"/>
    <property type="match status" value="1"/>
</dbReference>
<dbReference type="InterPro" id="IPR050502">
    <property type="entry name" value="Euk_RNA-bind_prot"/>
</dbReference>
<dbReference type="InterPro" id="IPR006515">
    <property type="entry name" value="PABP_1234"/>
</dbReference>
<evidence type="ECO:0000259" key="12">
    <source>
        <dbReference type="PROSITE" id="PS50102"/>
    </source>
</evidence>
<dbReference type="PANTHER" id="PTHR48025">
    <property type="entry name" value="OS02G0815200 PROTEIN"/>
    <property type="match status" value="1"/>
</dbReference>